<dbReference type="EMBL" id="MK500310">
    <property type="protein sequence ID" value="QBK85245.1"/>
    <property type="molecule type" value="Genomic_DNA"/>
</dbReference>
<proteinExistence type="predicted"/>
<organism evidence="1">
    <name type="scientific">Iridovirus LCIVAC01</name>
    <dbReference type="NCBI Taxonomy" id="2506607"/>
    <lineage>
        <taxon>Viruses</taxon>
        <taxon>Varidnaviria</taxon>
        <taxon>Bamfordvirae</taxon>
        <taxon>Nucleocytoviricota</taxon>
        <taxon>Megaviricetes</taxon>
        <taxon>Pimascovirales</taxon>
        <taxon>Pimascovirales incertae sedis</taxon>
        <taxon>Iridoviridae</taxon>
    </lineage>
</organism>
<name>A0A481YR92_9VIRU</name>
<protein>
    <submittedName>
        <fullName evidence="1">Uncharacterized protein</fullName>
    </submittedName>
</protein>
<gene>
    <name evidence="1" type="ORF">LCIVAC01_00540</name>
</gene>
<evidence type="ECO:0000313" key="1">
    <source>
        <dbReference type="EMBL" id="QBK85245.1"/>
    </source>
</evidence>
<sequence length="245" mass="28952">MYKNMQYSSEDFGLSLIPDDDSQFSKMLRHNFHHFVNLQNIIKQHGGIRNFEQCYFGQSYLMNGMTLDYCPEMYEKQSSLYNITKGKKRIIQVGINNGHSLLIMLLASKEATFDVFDIIQYGYTLPCIAYLNEYFSNRIFFHMGYPKFTLPHFIEITDKIVDLFLLSNIYIYLYSHIDIILKCALSKTNWQSHIVIDNYDYNEIKSICDNYEELHLITTFENISSDCLHPHKIFVHELSLDSMYL</sequence>
<reference evidence="1" key="1">
    <citation type="journal article" date="2019" name="MBio">
        <title>Virus Genomes from Deep Sea Sediments Expand the Ocean Megavirome and Support Independent Origins of Viral Gigantism.</title>
        <authorList>
            <person name="Backstrom D."/>
            <person name="Yutin N."/>
            <person name="Jorgensen S.L."/>
            <person name="Dharamshi J."/>
            <person name="Homa F."/>
            <person name="Zaremba-Niedwiedzka K."/>
            <person name="Spang A."/>
            <person name="Wolf Y.I."/>
            <person name="Koonin E.V."/>
            <person name="Ettema T.J."/>
        </authorList>
    </citation>
    <scope>NUCLEOTIDE SEQUENCE</scope>
</reference>
<accession>A0A481YR92</accession>